<dbReference type="GO" id="GO:0017004">
    <property type="term" value="P:cytochrome complex assembly"/>
    <property type="evidence" value="ECO:0007669"/>
    <property type="project" value="UniProtKB-KW"/>
</dbReference>
<dbReference type="GeneID" id="94366842"/>
<comment type="function">
    <text evidence="1 12">Required for the export of heme to the periplasm for the biogenesis of c-type cytochromes.</text>
</comment>
<organism evidence="13 14">
    <name type="scientific">Pararhodobacter marinus</name>
    <dbReference type="NCBI Taxonomy" id="2184063"/>
    <lineage>
        <taxon>Bacteria</taxon>
        <taxon>Pseudomonadati</taxon>
        <taxon>Pseudomonadota</taxon>
        <taxon>Alphaproteobacteria</taxon>
        <taxon>Rhodobacterales</taxon>
        <taxon>Paracoccaceae</taxon>
        <taxon>Pararhodobacter</taxon>
    </lineage>
</organism>
<evidence type="ECO:0000256" key="1">
    <source>
        <dbReference type="ARBA" id="ARBA00002442"/>
    </source>
</evidence>
<sequence length="50" mass="5534">MPDLGNYATEILLAYALSLGVLALLILGTWIRSKRVKRALADLEARHIRG</sequence>
<keyword evidence="7 12" id="KW-0997">Cell inner membrane</keyword>
<keyword evidence="8 12" id="KW-0812">Transmembrane</keyword>
<evidence type="ECO:0000313" key="14">
    <source>
        <dbReference type="Proteomes" id="UP000244940"/>
    </source>
</evidence>
<keyword evidence="6 12" id="KW-1003">Cell membrane</keyword>
<keyword evidence="9 12" id="KW-0201">Cytochrome c-type biogenesis</keyword>
<dbReference type="GO" id="GO:0015886">
    <property type="term" value="P:heme transport"/>
    <property type="evidence" value="ECO:0007669"/>
    <property type="project" value="InterPro"/>
</dbReference>
<name>A0A2U2C5S4_9RHOB</name>
<reference evidence="13 14" key="1">
    <citation type="submission" date="2018-05" db="EMBL/GenBank/DDBJ databases">
        <title>Pararhodobacter marina sp. nov., isolated from deep-sea water of the Indian Ocean.</title>
        <authorList>
            <person name="Lai Q.Sr."/>
            <person name="Liu X."/>
            <person name="Shao Z."/>
        </authorList>
    </citation>
    <scope>NUCLEOTIDE SEQUENCE [LARGE SCALE GENOMIC DNA]</scope>
    <source>
        <strain evidence="13 14">CIC4N-9</strain>
    </source>
</reference>
<gene>
    <name evidence="13" type="primary">ccmD</name>
    <name evidence="13" type="ORF">C4N9_18260</name>
</gene>
<evidence type="ECO:0000256" key="7">
    <source>
        <dbReference type="ARBA" id="ARBA00022519"/>
    </source>
</evidence>
<evidence type="ECO:0000256" key="11">
    <source>
        <dbReference type="ARBA" id="ARBA00023136"/>
    </source>
</evidence>
<keyword evidence="11 12" id="KW-0472">Membrane</keyword>
<evidence type="ECO:0000256" key="10">
    <source>
        <dbReference type="ARBA" id="ARBA00022989"/>
    </source>
</evidence>
<proteinExistence type="inferred from homology"/>
<dbReference type="GO" id="GO:0005886">
    <property type="term" value="C:plasma membrane"/>
    <property type="evidence" value="ECO:0007669"/>
    <property type="project" value="UniProtKB-SubCell"/>
</dbReference>
<evidence type="ECO:0000256" key="3">
    <source>
        <dbReference type="ARBA" id="ARBA00008741"/>
    </source>
</evidence>
<dbReference type="Proteomes" id="UP000244940">
    <property type="component" value="Unassembled WGS sequence"/>
</dbReference>
<evidence type="ECO:0000256" key="12">
    <source>
        <dbReference type="RuleBase" id="RU363101"/>
    </source>
</evidence>
<keyword evidence="10 12" id="KW-1133">Transmembrane helix</keyword>
<evidence type="ECO:0000256" key="9">
    <source>
        <dbReference type="ARBA" id="ARBA00022748"/>
    </source>
</evidence>
<dbReference type="NCBIfam" id="TIGR03141">
    <property type="entry name" value="cytochro_ccmD"/>
    <property type="match status" value="1"/>
</dbReference>
<comment type="similarity">
    <text evidence="3 12">Belongs to the CcmD/CycX/HelD family.</text>
</comment>
<dbReference type="InterPro" id="IPR007078">
    <property type="entry name" value="Haem_export_protD_CcmD"/>
</dbReference>
<evidence type="ECO:0000313" key="13">
    <source>
        <dbReference type="EMBL" id="PWE27246.1"/>
    </source>
</evidence>
<evidence type="ECO:0000256" key="2">
    <source>
        <dbReference type="ARBA" id="ARBA00004377"/>
    </source>
</evidence>
<dbReference type="Pfam" id="PF04995">
    <property type="entry name" value="CcmD"/>
    <property type="match status" value="1"/>
</dbReference>
<keyword evidence="14" id="KW-1185">Reference proteome</keyword>
<feature type="transmembrane region" description="Helical" evidence="12">
    <location>
        <begin position="12"/>
        <end position="31"/>
    </location>
</feature>
<dbReference type="EMBL" id="QEYD01000012">
    <property type="protein sequence ID" value="PWE27246.1"/>
    <property type="molecule type" value="Genomic_DNA"/>
</dbReference>
<accession>A0A2U2C5S4</accession>
<evidence type="ECO:0000256" key="5">
    <source>
        <dbReference type="ARBA" id="ARBA00022448"/>
    </source>
</evidence>
<keyword evidence="5 12" id="KW-0813">Transport</keyword>
<evidence type="ECO:0000256" key="8">
    <source>
        <dbReference type="ARBA" id="ARBA00022692"/>
    </source>
</evidence>
<evidence type="ECO:0000256" key="6">
    <source>
        <dbReference type="ARBA" id="ARBA00022475"/>
    </source>
</evidence>
<comment type="subcellular location">
    <subcellularLocation>
        <location evidence="2 12">Cell inner membrane</location>
        <topology evidence="2 12">Single-pass membrane protein</topology>
    </subcellularLocation>
</comment>
<comment type="caution">
    <text evidence="13">The sequence shown here is derived from an EMBL/GenBank/DDBJ whole genome shotgun (WGS) entry which is preliminary data.</text>
</comment>
<evidence type="ECO:0000256" key="4">
    <source>
        <dbReference type="ARBA" id="ARBA00016461"/>
    </source>
</evidence>
<dbReference type="AlphaFoldDB" id="A0A2U2C5S4"/>
<protein>
    <recommendedName>
        <fullName evidence="4 12">Heme exporter protein D</fullName>
    </recommendedName>
</protein>
<dbReference type="RefSeq" id="WP_109534790.1">
    <property type="nucleotide sequence ID" value="NZ_CAXPUO010000021.1"/>
</dbReference>